<gene>
    <name evidence="7" type="primary">KAFR0B02410</name>
    <name evidence="7" type="ORF">KAFR_0B02410</name>
</gene>
<dbReference type="GO" id="GO:0007264">
    <property type="term" value="P:small GTPase-mediated signal transduction"/>
    <property type="evidence" value="ECO:0007669"/>
    <property type="project" value="InterPro"/>
</dbReference>
<dbReference type="PANTHER" id="PTHR23176:SF96">
    <property type="entry name" value="GTPASE-ACTIVATING PROTEIN BEM2_IPL2"/>
    <property type="match status" value="1"/>
</dbReference>
<evidence type="ECO:0000259" key="5">
    <source>
        <dbReference type="PROSITE" id="PS50212"/>
    </source>
</evidence>
<dbReference type="Pfam" id="PF00618">
    <property type="entry name" value="RasGEF_N"/>
    <property type="match status" value="1"/>
</dbReference>
<dbReference type="InterPro" id="IPR000651">
    <property type="entry name" value="Ras-like_Gua-exchang_fac_N"/>
</dbReference>
<dbReference type="Gene3D" id="1.10.555.10">
    <property type="entry name" value="Rho GTPase activation protein"/>
    <property type="match status" value="1"/>
</dbReference>
<feature type="domain" description="N-terminal Ras-GEF" evidence="5">
    <location>
        <begin position="1090"/>
        <end position="1250"/>
    </location>
</feature>
<dbReference type="Proteomes" id="UP000005220">
    <property type="component" value="Chromosome 2"/>
</dbReference>
<dbReference type="SMART" id="SM00147">
    <property type="entry name" value="RasGEF"/>
    <property type="match status" value="1"/>
</dbReference>
<dbReference type="Pfam" id="PF00617">
    <property type="entry name" value="RasGEF"/>
    <property type="match status" value="1"/>
</dbReference>
<evidence type="ECO:0000259" key="6">
    <source>
        <dbReference type="PROSITE" id="PS50238"/>
    </source>
</evidence>
<feature type="compositionally biased region" description="Low complexity" evidence="3">
    <location>
        <begin position="35"/>
        <end position="53"/>
    </location>
</feature>
<dbReference type="GO" id="GO:0005096">
    <property type="term" value="F:GTPase activator activity"/>
    <property type="evidence" value="ECO:0007669"/>
    <property type="project" value="UniProtKB-KW"/>
</dbReference>
<dbReference type="GO" id="GO:0005938">
    <property type="term" value="C:cell cortex"/>
    <property type="evidence" value="ECO:0007669"/>
    <property type="project" value="EnsemblFungi"/>
</dbReference>
<dbReference type="InterPro" id="IPR001895">
    <property type="entry name" value="RASGEF_cat_dom"/>
</dbReference>
<dbReference type="GO" id="GO:0005085">
    <property type="term" value="F:guanyl-nucleotide exchange factor activity"/>
    <property type="evidence" value="ECO:0007669"/>
    <property type="project" value="UniProtKB-KW"/>
</dbReference>
<proteinExistence type="predicted"/>
<dbReference type="STRING" id="1071382.H2AQ89"/>
<dbReference type="HOGENOM" id="CLU_002085_0_0_1"/>
<dbReference type="FunCoup" id="H2AQ89">
    <property type="interactions" value="716"/>
</dbReference>
<dbReference type="EMBL" id="HE650822">
    <property type="protein sequence ID" value="CCF56539.1"/>
    <property type="molecule type" value="Genomic_DNA"/>
</dbReference>
<dbReference type="Gene3D" id="1.20.870.10">
    <property type="entry name" value="Son of sevenless (SoS) protein Chain: S domain 1"/>
    <property type="match status" value="1"/>
</dbReference>
<dbReference type="PROSITE" id="PS50238">
    <property type="entry name" value="RHOGAP"/>
    <property type="match status" value="1"/>
</dbReference>
<dbReference type="GO" id="GO:0000131">
    <property type="term" value="C:incipient cellular bud site"/>
    <property type="evidence" value="ECO:0007669"/>
    <property type="project" value="EnsemblFungi"/>
</dbReference>
<dbReference type="InParanoid" id="H2AQ89"/>
<feature type="compositionally biased region" description="Polar residues" evidence="3">
    <location>
        <begin position="334"/>
        <end position="357"/>
    </location>
</feature>
<evidence type="ECO:0008006" key="9">
    <source>
        <dbReference type="Google" id="ProtNLM"/>
    </source>
</evidence>
<dbReference type="PANTHER" id="PTHR23176">
    <property type="entry name" value="RHO/RAC/CDC GTPASE-ACTIVATING PROTEIN"/>
    <property type="match status" value="1"/>
</dbReference>
<feature type="region of interest" description="Disordered" evidence="3">
    <location>
        <begin position="1710"/>
        <end position="1734"/>
    </location>
</feature>
<feature type="compositionally biased region" description="Low complexity" evidence="3">
    <location>
        <begin position="115"/>
        <end position="135"/>
    </location>
</feature>
<evidence type="ECO:0000256" key="1">
    <source>
        <dbReference type="ARBA" id="ARBA00022468"/>
    </source>
</evidence>
<feature type="domain" description="Ras-GEF" evidence="4">
    <location>
        <begin position="569"/>
        <end position="833"/>
    </location>
</feature>
<dbReference type="Gene3D" id="1.10.840.10">
    <property type="entry name" value="Ras guanine-nucleotide exchange factors catalytic domain"/>
    <property type="match status" value="1"/>
</dbReference>
<dbReference type="GeneID" id="13882920"/>
<dbReference type="SMART" id="SM00229">
    <property type="entry name" value="RasGEFN"/>
    <property type="match status" value="1"/>
</dbReference>
<dbReference type="CDD" id="cd00159">
    <property type="entry name" value="RhoGAP"/>
    <property type="match status" value="1"/>
</dbReference>
<feature type="compositionally biased region" description="Low complexity" evidence="3">
    <location>
        <begin position="1711"/>
        <end position="1734"/>
    </location>
</feature>
<evidence type="ECO:0000313" key="8">
    <source>
        <dbReference type="Proteomes" id="UP000005220"/>
    </source>
</evidence>
<evidence type="ECO:0000256" key="3">
    <source>
        <dbReference type="SAM" id="MobiDB-lite"/>
    </source>
</evidence>
<evidence type="ECO:0000313" key="7">
    <source>
        <dbReference type="EMBL" id="CCF56539.1"/>
    </source>
</evidence>
<dbReference type="CDD" id="cd06224">
    <property type="entry name" value="REM"/>
    <property type="match status" value="1"/>
</dbReference>
<organism evidence="7 8">
    <name type="scientific">Kazachstania africana (strain ATCC 22294 / BCRC 22015 / CBS 2517 / CECT 1963 / NBRC 1671 / NRRL Y-8276)</name>
    <name type="common">Yeast</name>
    <name type="synonym">Kluyveromyces africanus</name>
    <dbReference type="NCBI Taxonomy" id="1071382"/>
    <lineage>
        <taxon>Eukaryota</taxon>
        <taxon>Fungi</taxon>
        <taxon>Dikarya</taxon>
        <taxon>Ascomycota</taxon>
        <taxon>Saccharomycotina</taxon>
        <taxon>Saccharomycetes</taxon>
        <taxon>Saccharomycetales</taxon>
        <taxon>Saccharomycetaceae</taxon>
        <taxon>Kazachstania</taxon>
    </lineage>
</organism>
<dbReference type="SMART" id="SM00324">
    <property type="entry name" value="RhoGAP"/>
    <property type="match status" value="1"/>
</dbReference>
<dbReference type="InterPro" id="IPR023578">
    <property type="entry name" value="Ras_GEF_dom_sf"/>
</dbReference>
<dbReference type="InterPro" id="IPR008936">
    <property type="entry name" value="Rho_GTPase_activation_prot"/>
</dbReference>
<dbReference type="GO" id="GO:0005934">
    <property type="term" value="C:cellular bud tip"/>
    <property type="evidence" value="ECO:0007669"/>
    <property type="project" value="EnsemblFungi"/>
</dbReference>
<feature type="domain" description="Rho-GAP" evidence="6">
    <location>
        <begin position="1897"/>
        <end position="2095"/>
    </location>
</feature>
<dbReference type="PROSITE" id="PS50212">
    <property type="entry name" value="RASGEF_NTER"/>
    <property type="match status" value="1"/>
</dbReference>
<evidence type="ECO:0000259" key="4">
    <source>
        <dbReference type="PROSITE" id="PS50009"/>
    </source>
</evidence>
<sequence>MKNFLWSSKHKKSSNLKTSSSPNSTGRDSYTVQKSSSRSSLSGSQSSSSSLSQYLHGTHHSSRNGRNLSLPLSNSNSHLPTENYNRRSTSKLPLRDHSNSPLTHTTSDVYLSDPNSKLTRSSLSTSRENSSLISEDIGSISSKNRSQSHDALSMHNSTIIQTDRSSPDQSRRSTLPDILSSMTLNDSAPNLARESTNSIQDTINLNDENYDSTVLKFGWINRSHGQIIAQNTMTSSASYQALRSDNKTNYRESRLYNSDLVTNNGSVPNDSAEMISSRNSLILDSQKIPDYRIYKAQLKGCVFNLYKSGLGNNVKSFDPQIPSDEIQKNDENSQEYQQRRTSTHSSLSNIDNYNNTNSDKKFTHNSKYELRYLNDKGPHPDLKLDQDGNILGGTIESLCHTVVFSRSAPSSHDEHQTQVDAAKEQRHIINLILILPLINHLVNFLVIFNHFGLTFTKHKSKLTSESLQYCNISSTSDNLMTDRLALVVKTLLDVLPGYLLDNEIFHATLQLLDTLSLHNDEVSNRLKISVADKHNELTKLTSFVNSRDTTTNADITDSILNVNNFLASNIKDIAEQVHNINLKFDKIWAPRFDYSLLYSSEFTNTKLIAMNPLVFNNNENVHYLGRLLISHLFDTSSDMNPRLRAKLLVKWVQLGSRFEHLGDMVSWLAIATIMCSVPILRLLSSWKHVPESTLKVIFRDWVPTIAQLDRRNMSSKPTSSVFILAPPNLDNSFIRSNVISYFGDLIIHTNNLPQETKFKYLQKKINRTKNAFHKWHQRLDAIDAEDNDVRAASQIRDINPETSNIYQFWKYHITRPPLTIQKLMDLSLKQEPPVIDQKAYSKIGFRRSALITGSYLPILFNTMLPSYSIFPQQSLIGAAGSSTSVKIVPPPRSSVRSSKSLPVSNPVMLSSTNPSIIDKNQITGVENIDDPLLKELELIPSSKQFLMKSIRDVFNIDTDVFHVSDDLIFKSNFVNDSKSSAASLVVESPKRFSQYSFNGASNKNIKSSRDSERFSKSLETMDFFKNIGTVPDSLQESFIQVVLKAASLDKMLDLLVLTANIFSKLVESKDLEKYYHNKRRRQGNSNSASHNVETTENNNVGLLDYAFLKLVMDNDNFTETFFNTYKSFTTTLPVLENLAKRFIGAKSCAAAISRILNNSDDDYANSASSELKFPIWDSKSSNASGVDLSSVVKIQLGAAEAILHLVLYHYIDFTEDAKCNSTFLDILKIMEKEISQEWPARIKELKKTSESSNENTNEIELLVDNLKETYEKTKINYQNQLYKPVGIGKTRRQIMELLESYKALPLVELGFQIEEGKILDPMVSRFKELKYDSYEEIIDWVCELDDLLARKTAMVSKQEWFSVYQVFELASTESLTSFFSYPLLSSSANMVNSNSFQLKDMEISNVFNWLFSLTIEGDSKKSFKPFQRLPSSVQLLVRLHSSLGTLFMFAATDFNKTYEERVKCCAKTLQILNYVRWKNSSIDLFASEEEDSSQICPHIPSFIETAICNAMVSPESRYFEHAWNAALNLLSNSPSTKVSNVLISIDNHHIRRFLELDNVFSTKTKNLSTCPGWFIGRLLEISQFVPNMSINNSKLINFDKRRFTNNLISNFLDLIPEATMHGDDKFGNVLFNDFEDVNKAYRKRIKIVAATEAKSIKFQGNGLFNELLALETEKVKRESSKLETLTIQEEDSRRVNQALSRDHRDSISIGANSSARLRSSNNDAGFSPSASSPSISLARANRGSVSAVSTKGSTVLNSGTTSGGVGKKLGGFFRRPFSVAGFNTSTSNYSLNAALNQDGKKSIDPKYLPEILINESKPVLSLKTFEIKNIVEIINHRKNPAYNYSFKIIMQNGQEHMFQTVGANDLYDWIKMIKTSKRYSFHSQKYRGKTHNKIFGVPLEDICEREGTIVPTIVVKLLEEIELRGLDEIGLYRIPGSVGSINALKNAFDEEGAVDNSFTLEDDRWFEINAIAGCFKMYLRELPNSLFSNKMVGDFTDVAMRLRSSELKYDDYNRELVALLNKLPACYYETMKRIVFHLNKVHQHVSNNRMDASNLAIVFSMSFIDQEDLASSMGQKLGAIQTILQHFIKSPGDFFAQ</sequence>
<dbReference type="Pfam" id="PF00620">
    <property type="entry name" value="RhoGAP"/>
    <property type="match status" value="1"/>
</dbReference>
<protein>
    <recommendedName>
        <fullName evidence="9">Rho-GAP domain-containing protein</fullName>
    </recommendedName>
</protein>
<dbReference type="GO" id="GO:0044879">
    <property type="term" value="P:mitotic morphogenesis checkpoint signaling"/>
    <property type="evidence" value="ECO:0007669"/>
    <property type="project" value="EnsemblFungi"/>
</dbReference>
<dbReference type="InterPro" id="IPR036964">
    <property type="entry name" value="RASGEF_cat_dom_sf"/>
</dbReference>
<keyword evidence="8" id="KW-1185">Reference proteome</keyword>
<feature type="compositionally biased region" description="Polar residues" evidence="3">
    <location>
        <begin position="99"/>
        <end position="109"/>
    </location>
</feature>
<dbReference type="GO" id="GO:0030036">
    <property type="term" value="P:actin cytoskeleton organization"/>
    <property type="evidence" value="ECO:0007669"/>
    <property type="project" value="EnsemblFungi"/>
</dbReference>
<dbReference type="InterPro" id="IPR000198">
    <property type="entry name" value="RhoGAP_dom"/>
</dbReference>
<reference evidence="7 8" key="1">
    <citation type="journal article" date="2011" name="Proc. Natl. Acad. Sci. U.S.A.">
        <title>Evolutionary erosion of yeast sex chromosomes by mating-type switching accidents.</title>
        <authorList>
            <person name="Gordon J.L."/>
            <person name="Armisen D."/>
            <person name="Proux-Wera E."/>
            <person name="Oheigeartaigh S.S."/>
            <person name="Byrne K.P."/>
            <person name="Wolfe K.H."/>
        </authorList>
    </citation>
    <scope>NUCLEOTIDE SEQUENCE [LARGE SCALE GENOMIC DNA]</scope>
    <source>
        <strain evidence="8">ATCC 22294 / BCRC 22015 / CBS 2517 / CECT 1963 / NBRC 1671 / NRRL Y-8276</strain>
    </source>
</reference>
<feature type="region of interest" description="Disordered" evidence="3">
    <location>
        <begin position="1"/>
        <end position="151"/>
    </location>
</feature>
<dbReference type="SUPFAM" id="SSF48366">
    <property type="entry name" value="Ras GEF"/>
    <property type="match status" value="2"/>
</dbReference>
<dbReference type="GO" id="GO:0035024">
    <property type="term" value="P:negative regulation of Rho protein signal transduction"/>
    <property type="evidence" value="ECO:0007669"/>
    <property type="project" value="EnsemblFungi"/>
</dbReference>
<dbReference type="GO" id="GO:0043332">
    <property type="term" value="C:mating projection tip"/>
    <property type="evidence" value="ECO:0007669"/>
    <property type="project" value="EnsemblFungi"/>
</dbReference>
<name>H2AQ89_KAZAF</name>
<evidence type="ECO:0000256" key="2">
    <source>
        <dbReference type="PROSITE-ProRule" id="PRU00168"/>
    </source>
</evidence>
<dbReference type="GO" id="GO:0005886">
    <property type="term" value="C:plasma membrane"/>
    <property type="evidence" value="ECO:0007669"/>
    <property type="project" value="EnsemblFungi"/>
</dbReference>
<dbReference type="InterPro" id="IPR050729">
    <property type="entry name" value="Rho-GAP"/>
</dbReference>
<accession>H2AQ89</accession>
<dbReference type="eggNOG" id="KOG1450">
    <property type="taxonomic scope" value="Eukaryota"/>
</dbReference>
<feature type="region of interest" description="Disordered" evidence="3">
    <location>
        <begin position="319"/>
        <end position="361"/>
    </location>
</feature>
<feature type="compositionally biased region" description="Low complexity" evidence="3">
    <location>
        <begin position="64"/>
        <end position="80"/>
    </location>
</feature>
<dbReference type="SUPFAM" id="SSF48350">
    <property type="entry name" value="GTPase activation domain, GAP"/>
    <property type="match status" value="1"/>
</dbReference>
<feature type="compositionally biased region" description="Low complexity" evidence="3">
    <location>
        <begin position="15"/>
        <end position="25"/>
    </location>
</feature>
<dbReference type="KEGG" id="kaf:KAFR_0B02410"/>
<dbReference type="RefSeq" id="XP_003955674.1">
    <property type="nucleotide sequence ID" value="XM_003955625.1"/>
</dbReference>
<keyword evidence="2" id="KW-0344">Guanine-nucleotide releasing factor</keyword>
<dbReference type="PROSITE" id="PS50009">
    <property type="entry name" value="RASGEF_CAT"/>
    <property type="match status" value="1"/>
</dbReference>
<feature type="compositionally biased region" description="Polar residues" evidence="3">
    <location>
        <begin position="82"/>
        <end position="91"/>
    </location>
</feature>
<keyword evidence="1" id="KW-0343">GTPase activation</keyword>
<dbReference type="OrthoDB" id="79452at2759"/>